<reference evidence="7" key="1">
    <citation type="submission" date="2015-05" db="EMBL/GenBank/DDBJ databases">
        <authorList>
            <consortium name="Pathogen Informatics"/>
        </authorList>
    </citation>
    <scope>NUCLEOTIDE SEQUENCE [LARGE SCALE GENOMIC DNA]</scope>
    <source>
        <strain evidence="7">M72</strain>
    </source>
</reference>
<evidence type="ECO:0000259" key="5">
    <source>
        <dbReference type="SMART" id="SM00829"/>
    </source>
</evidence>
<dbReference type="InterPro" id="IPR011032">
    <property type="entry name" value="GroES-like_sf"/>
</dbReference>
<dbReference type="RefSeq" id="WP_082413721.1">
    <property type="nucleotide sequence ID" value="NZ_CP173697.1"/>
</dbReference>
<evidence type="ECO:0000256" key="2">
    <source>
        <dbReference type="ARBA" id="ARBA00022833"/>
    </source>
</evidence>
<evidence type="ECO:0000313" key="6">
    <source>
        <dbReference type="EMBL" id="CRL33290.1"/>
    </source>
</evidence>
<keyword evidence="2 4" id="KW-0862">Zinc</keyword>
<dbReference type="InterPro" id="IPR002328">
    <property type="entry name" value="ADH_Zn_CS"/>
</dbReference>
<name>A0A0M6WDC2_9FIRM</name>
<dbReference type="Pfam" id="PF00107">
    <property type="entry name" value="ADH_zinc_N"/>
    <property type="match status" value="1"/>
</dbReference>
<dbReference type="Gene3D" id="3.40.50.720">
    <property type="entry name" value="NAD(P)-binding Rossmann-like Domain"/>
    <property type="match status" value="1"/>
</dbReference>
<keyword evidence="1 4" id="KW-0479">Metal-binding</keyword>
<dbReference type="InterPro" id="IPR036291">
    <property type="entry name" value="NAD(P)-bd_dom_sf"/>
</dbReference>
<comment type="similarity">
    <text evidence="4">Belongs to the zinc-containing alcohol dehydrogenase family.</text>
</comment>
<sequence length="352" mass="38951">MKSLIEIPKTMKALVLHEIGKLTLDEVPVEPLRPGTVLVKIKACGICSSDVERVFINGTYHFPTIPGHEFSGQIVAVGDDVDESLLGRRTCVFPMLPCFECPSCKKQQYAQCSHYDYFGSRRDGGYAEYLVVPTWNLVLFDDDLSYDVAAMCEPAAVGIHANGLANVQKGQSVLVIGTGMIGYVCAAFASQITDKVIMCGNSAAKLELAKKYGWETIALETDNFEERINALTDGEGVDVVMEVVGSNQAICNAVVAAGPNSTIVLVGNPKADLTMEKNLYWKILRKSITLRGSWNSSYNDKQNDWKTALDRLKGGEFDQLITHRFPMEESEEAFRVMRDRNTFSTKVMFVME</sequence>
<dbReference type="GO" id="GO:0016491">
    <property type="term" value="F:oxidoreductase activity"/>
    <property type="evidence" value="ECO:0007669"/>
    <property type="project" value="UniProtKB-KW"/>
</dbReference>
<dbReference type="PROSITE" id="PS00059">
    <property type="entry name" value="ADH_ZINC"/>
    <property type="match status" value="1"/>
</dbReference>
<dbReference type="SUPFAM" id="SSF50129">
    <property type="entry name" value="GroES-like"/>
    <property type="match status" value="1"/>
</dbReference>
<dbReference type="PANTHER" id="PTHR43401:SF2">
    <property type="entry name" value="L-THREONINE 3-DEHYDROGENASE"/>
    <property type="match status" value="1"/>
</dbReference>
<evidence type="ECO:0000256" key="3">
    <source>
        <dbReference type="ARBA" id="ARBA00023002"/>
    </source>
</evidence>
<evidence type="ECO:0000313" key="7">
    <source>
        <dbReference type="Proteomes" id="UP000049979"/>
    </source>
</evidence>
<accession>A0A0M6WDC2</accession>
<keyword evidence="3" id="KW-0560">Oxidoreductase</keyword>
<proteinExistence type="inferred from homology"/>
<dbReference type="PANTHER" id="PTHR43401">
    <property type="entry name" value="L-THREONINE 3-DEHYDROGENASE"/>
    <property type="match status" value="1"/>
</dbReference>
<protein>
    <recommendedName>
        <fullName evidence="5">Enoyl reductase (ER) domain-containing protein</fullName>
    </recommendedName>
</protein>
<dbReference type="SMART" id="SM00829">
    <property type="entry name" value="PKS_ER"/>
    <property type="match status" value="1"/>
</dbReference>
<dbReference type="InterPro" id="IPR050129">
    <property type="entry name" value="Zn_alcohol_dh"/>
</dbReference>
<dbReference type="CDD" id="cd08236">
    <property type="entry name" value="sugar_DH"/>
    <property type="match status" value="1"/>
</dbReference>
<dbReference type="SUPFAM" id="SSF51735">
    <property type="entry name" value="NAD(P)-binding Rossmann-fold domains"/>
    <property type="match status" value="1"/>
</dbReference>
<evidence type="ECO:0000256" key="1">
    <source>
        <dbReference type="ARBA" id="ARBA00022723"/>
    </source>
</evidence>
<dbReference type="EMBL" id="CVRR01000005">
    <property type="protein sequence ID" value="CRL33290.1"/>
    <property type="molecule type" value="Genomic_DNA"/>
</dbReference>
<feature type="domain" description="Enoyl reductase (ER)" evidence="5">
    <location>
        <begin position="17"/>
        <end position="348"/>
    </location>
</feature>
<dbReference type="InterPro" id="IPR020843">
    <property type="entry name" value="ER"/>
</dbReference>
<organism evidence="6 7">
    <name type="scientific">Roseburia faecis</name>
    <dbReference type="NCBI Taxonomy" id="301302"/>
    <lineage>
        <taxon>Bacteria</taxon>
        <taxon>Bacillati</taxon>
        <taxon>Bacillota</taxon>
        <taxon>Clostridia</taxon>
        <taxon>Lachnospirales</taxon>
        <taxon>Lachnospiraceae</taxon>
        <taxon>Roseburia</taxon>
    </lineage>
</organism>
<dbReference type="InterPro" id="IPR013154">
    <property type="entry name" value="ADH-like_N"/>
</dbReference>
<dbReference type="GO" id="GO:0008270">
    <property type="term" value="F:zinc ion binding"/>
    <property type="evidence" value="ECO:0007669"/>
    <property type="project" value="InterPro"/>
</dbReference>
<comment type="cofactor">
    <cofactor evidence="4">
        <name>Zn(2+)</name>
        <dbReference type="ChEBI" id="CHEBI:29105"/>
    </cofactor>
</comment>
<dbReference type="Proteomes" id="UP000049979">
    <property type="component" value="Unassembled WGS sequence"/>
</dbReference>
<dbReference type="InterPro" id="IPR013149">
    <property type="entry name" value="ADH-like_C"/>
</dbReference>
<dbReference type="Gene3D" id="3.90.180.10">
    <property type="entry name" value="Medium-chain alcohol dehydrogenases, catalytic domain"/>
    <property type="match status" value="1"/>
</dbReference>
<gene>
    <name evidence="6" type="ORF">M72_01701</name>
</gene>
<keyword evidence="7" id="KW-1185">Reference proteome</keyword>
<evidence type="ECO:0000256" key="4">
    <source>
        <dbReference type="RuleBase" id="RU361277"/>
    </source>
</evidence>
<dbReference type="AlphaFoldDB" id="A0A0M6WDC2"/>
<dbReference type="Pfam" id="PF08240">
    <property type="entry name" value="ADH_N"/>
    <property type="match status" value="1"/>
</dbReference>